<accession>A0ABP0WE85</accession>
<dbReference type="SUPFAM" id="SSF55821">
    <property type="entry name" value="YrdC/RibB"/>
    <property type="match status" value="1"/>
</dbReference>
<evidence type="ECO:0000313" key="1">
    <source>
        <dbReference type="EMBL" id="CAK9264764.1"/>
    </source>
</evidence>
<name>A0ABP0WE85_9BRYO</name>
<dbReference type="Proteomes" id="UP001497444">
    <property type="component" value="Chromosome 17"/>
</dbReference>
<protein>
    <submittedName>
        <fullName evidence="1">Uncharacterized protein</fullName>
    </submittedName>
</protein>
<organism evidence="1 2">
    <name type="scientific">Sphagnum jensenii</name>
    <dbReference type="NCBI Taxonomy" id="128206"/>
    <lineage>
        <taxon>Eukaryota</taxon>
        <taxon>Viridiplantae</taxon>
        <taxon>Streptophyta</taxon>
        <taxon>Embryophyta</taxon>
        <taxon>Bryophyta</taxon>
        <taxon>Sphagnophytina</taxon>
        <taxon>Sphagnopsida</taxon>
        <taxon>Sphagnales</taxon>
        <taxon>Sphagnaceae</taxon>
        <taxon>Sphagnum</taxon>
    </lineage>
</organism>
<reference evidence="1" key="1">
    <citation type="submission" date="2024-02" db="EMBL/GenBank/DDBJ databases">
        <authorList>
            <consortium name="ELIXIR-Norway"/>
            <consortium name="Elixir Norway"/>
        </authorList>
    </citation>
    <scope>NUCLEOTIDE SEQUENCE</scope>
</reference>
<proteinExistence type="predicted"/>
<dbReference type="InterPro" id="IPR000422">
    <property type="entry name" value="DHBP_synthase_RibB"/>
</dbReference>
<dbReference type="Gene3D" id="3.90.870.10">
    <property type="entry name" value="DHBP synthase"/>
    <property type="match status" value="1"/>
</dbReference>
<evidence type="ECO:0000313" key="2">
    <source>
        <dbReference type="Proteomes" id="UP001497444"/>
    </source>
</evidence>
<dbReference type="InterPro" id="IPR017945">
    <property type="entry name" value="DHBP_synth_RibB-like_a/b_dom"/>
</dbReference>
<gene>
    <name evidence="1" type="ORF">CSSPJE1EN1_LOCUS10242</name>
</gene>
<dbReference type="Pfam" id="PF00926">
    <property type="entry name" value="DHBP_synthase"/>
    <property type="match status" value="1"/>
</dbReference>
<dbReference type="EMBL" id="OZ020112">
    <property type="protein sequence ID" value="CAK9264764.1"/>
    <property type="molecule type" value="Genomic_DNA"/>
</dbReference>
<keyword evidence="2" id="KW-1185">Reference proteome</keyword>
<sequence length="212" mass="24069">MEEQALHALKTLRKGKCIAILNSKSKEAKTNLFFPTTSLSPLFLKTLRIKTRGELYIFLAHEVASTFSFIFIGETYPLLQHMGKEKKQMCQGSCSMGFSLDHRSLKTSALDVERSFTCRWLVKLWQEVVNFKNEVDRKKTTRLFGAKFHTPSHIFLCIENAGGLQVQNGHTKLSMDFVKFVGCVMLCKDGDNFGALPLEATKAWALGKIFFF</sequence>